<organism evidence="2">
    <name type="scientific">Fomitiporia mediterranea</name>
    <dbReference type="NCBI Taxonomy" id="208960"/>
    <lineage>
        <taxon>Eukaryota</taxon>
        <taxon>Fungi</taxon>
        <taxon>Dikarya</taxon>
        <taxon>Basidiomycota</taxon>
        <taxon>Agaricomycotina</taxon>
        <taxon>Agaricomycetes</taxon>
        <taxon>Hymenochaetales</taxon>
        <taxon>Hymenochaetaceae</taxon>
        <taxon>Fomitiporia</taxon>
    </lineage>
</organism>
<geneLocation type="mitochondrion" evidence="2"/>
<keyword evidence="2" id="KW-0496">Mitochondrion</keyword>
<evidence type="ECO:0000256" key="1">
    <source>
        <dbReference type="SAM" id="Phobius"/>
    </source>
</evidence>
<evidence type="ECO:0000313" key="2">
    <source>
        <dbReference type="EMBL" id="QEG57117.1"/>
    </source>
</evidence>
<protein>
    <submittedName>
        <fullName evidence="2">Uncharacterized protein</fullName>
    </submittedName>
</protein>
<keyword evidence="1" id="KW-0472">Membrane</keyword>
<feature type="transmembrane region" description="Helical" evidence="1">
    <location>
        <begin position="88"/>
        <end position="110"/>
    </location>
</feature>
<dbReference type="AlphaFoldDB" id="A0A5B9RKC0"/>
<reference evidence="2" key="1">
    <citation type="submission" date="2019-03" db="EMBL/GenBank/DDBJ databases">
        <title>Evidence of extensive intraspecific noncoding reshuffling in a 169kb mitochondrial genome of basidiomycete fungus.</title>
        <authorList>
            <person name="Lee H.-H."/>
            <person name="Ke H.-M."/>
            <person name="Lin C.-Y.I."/>
            <person name="Lee T.J."/>
            <person name="Chung C.-L."/>
            <person name="Tsai I.J."/>
        </authorList>
    </citation>
    <scope>NUCLEOTIDE SEQUENCE</scope>
    <source>
        <strain evidence="2">MF3/22</strain>
    </source>
</reference>
<accession>A0A5B9RKC0</accession>
<keyword evidence="1" id="KW-0812">Transmembrane</keyword>
<dbReference type="EMBL" id="MK623258">
    <property type="protein sequence ID" value="QEG57117.1"/>
    <property type="molecule type" value="Genomic_DNA"/>
</dbReference>
<proteinExistence type="predicted"/>
<keyword evidence="1" id="KW-1133">Transmembrane helix</keyword>
<gene>
    <name evidence="2" type="ORF">Fomme_000107</name>
</gene>
<name>A0A5B9RKC0_9AGAM</name>
<sequence>MNKCSPLLDHLTSILNKDLKTKTLVVSTLSNLTKTNKFQTKFEILVFKVHKVFLTNLKEEVIGPKLTLSLKFLVNKLVLLKNVLKNPILLLSFLSGMLLFLLFVFFDFIWF</sequence>